<organism evidence="1 2">
    <name type="scientific">Halosimplex aquaticum</name>
    <dbReference type="NCBI Taxonomy" id="3026162"/>
    <lineage>
        <taxon>Archaea</taxon>
        <taxon>Methanobacteriati</taxon>
        <taxon>Methanobacteriota</taxon>
        <taxon>Stenosarchaea group</taxon>
        <taxon>Halobacteria</taxon>
        <taxon>Halobacteriales</taxon>
        <taxon>Haloarculaceae</taxon>
        <taxon>Halosimplex</taxon>
    </lineage>
</organism>
<accession>A0ABD5XTF1</accession>
<reference evidence="1 2" key="1">
    <citation type="journal article" date="2019" name="Int. J. Syst. Evol. Microbiol.">
        <title>The Global Catalogue of Microorganisms (GCM) 10K type strain sequencing project: providing services to taxonomists for standard genome sequencing and annotation.</title>
        <authorList>
            <consortium name="The Broad Institute Genomics Platform"/>
            <consortium name="The Broad Institute Genome Sequencing Center for Infectious Disease"/>
            <person name="Wu L."/>
            <person name="Ma J."/>
        </authorList>
    </citation>
    <scope>NUCLEOTIDE SEQUENCE [LARGE SCALE GENOMIC DNA]</scope>
    <source>
        <strain evidence="1 2">XZYJT29</strain>
    </source>
</reference>
<dbReference type="RefSeq" id="WP_274324034.1">
    <property type="nucleotide sequence ID" value="NZ_CP118158.1"/>
</dbReference>
<dbReference type="AlphaFoldDB" id="A0ABD5XTF1"/>
<proteinExistence type="predicted"/>
<evidence type="ECO:0000313" key="1">
    <source>
        <dbReference type="EMBL" id="MFC7138404.1"/>
    </source>
</evidence>
<protein>
    <submittedName>
        <fullName evidence="1">Uncharacterized protein</fullName>
    </submittedName>
</protein>
<name>A0ABD5XTF1_9EURY</name>
<gene>
    <name evidence="1" type="ORF">ACFQMA_00955</name>
</gene>
<comment type="caution">
    <text evidence="1">The sequence shown here is derived from an EMBL/GenBank/DDBJ whole genome shotgun (WGS) entry which is preliminary data.</text>
</comment>
<evidence type="ECO:0000313" key="2">
    <source>
        <dbReference type="Proteomes" id="UP001596432"/>
    </source>
</evidence>
<dbReference type="EMBL" id="JBHTAS010000001">
    <property type="protein sequence ID" value="MFC7138404.1"/>
    <property type="molecule type" value="Genomic_DNA"/>
</dbReference>
<keyword evidence="2" id="KW-1185">Reference proteome</keyword>
<sequence>MIVFECKSKKLVLETRSGDVNTAKEDLRKGIGKATAQCDQLLNRFEDDGCLEFRSNGEEHRIDHDDVKMSFPVVVVGDQYDQIGMKLFDSAIDLPRTPLVVSVMDIDVILKALDHPVKFIGYVSQRRNIITKELLFAQDELDLLGLFLEKDGEFPELDDNQLLNLMDYSQAVGTAIDYEYGP</sequence>
<dbReference type="GeneID" id="78818641"/>
<dbReference type="Proteomes" id="UP001596432">
    <property type="component" value="Unassembled WGS sequence"/>
</dbReference>